<feature type="transmembrane region" description="Helical" evidence="6">
    <location>
        <begin position="141"/>
        <end position="161"/>
    </location>
</feature>
<proteinExistence type="predicted"/>
<keyword evidence="3 6" id="KW-1133">Transmembrane helix</keyword>
<keyword evidence="7" id="KW-0378">Hydrolase</keyword>
<gene>
    <name evidence="7" type="ORF">D8Y22_07135</name>
</gene>
<dbReference type="PANTHER" id="PTHR10806:SF6">
    <property type="entry name" value="SIGNAL PEPTIDASE COMPLEX CATALYTIC SUBUNIT SEC11"/>
    <property type="match status" value="1"/>
</dbReference>
<dbReference type="GO" id="GO:0006465">
    <property type="term" value="P:signal peptide processing"/>
    <property type="evidence" value="ECO:0007669"/>
    <property type="project" value="InterPro"/>
</dbReference>
<dbReference type="InterPro" id="IPR036286">
    <property type="entry name" value="LexA/Signal_pep-like_sf"/>
</dbReference>
<sequence>MNLRRITHIVGLVVLIALVAPFFVYAVPGAIGADHSFVVLSGSMEPDISPGDVVIVEEADPALIEEGDVITYARSDAEIPVTHRVIDVREQGGEVAFQTQGDANPEPDTQLVPGENVLGSVAVTLPLIGYVIQFGGTTPGLLLLVGVPVGLLVLSEVWTMLRAVDDDPEPLEETETDASADRELPASDGGSMATPGSTASTQATDPVGVHVTDLTITLGVLALVTPYTIYVAVQLSTVMTITAAFATTFSTLALGSVWLLAKFNDRSRDTSAGSSEPADGSGSEADANGTDGPFVWERSTGDEQRLDPDALPEADPVDWPASTASETDDDLDREKPVPTAAGAPDEADVDGADSPDSSGVSE</sequence>
<organism evidence="7 8">
    <name type="scientific">Salinadaptatus halalkaliphilus</name>
    <dbReference type="NCBI Taxonomy" id="2419781"/>
    <lineage>
        <taxon>Archaea</taxon>
        <taxon>Methanobacteriati</taxon>
        <taxon>Methanobacteriota</taxon>
        <taxon>Stenosarchaea group</taxon>
        <taxon>Halobacteria</taxon>
        <taxon>Halobacteriales</taxon>
        <taxon>Natrialbaceae</taxon>
        <taxon>Salinadaptatus</taxon>
    </lineage>
</organism>
<dbReference type="RefSeq" id="WP_141464011.1">
    <property type="nucleotide sequence ID" value="NZ_RBZW01000019.1"/>
</dbReference>
<dbReference type="OrthoDB" id="4822at2157"/>
<keyword evidence="4 6" id="KW-0472">Membrane</keyword>
<feature type="compositionally biased region" description="Acidic residues" evidence="5">
    <location>
        <begin position="166"/>
        <end position="178"/>
    </location>
</feature>
<evidence type="ECO:0000256" key="4">
    <source>
        <dbReference type="ARBA" id="ARBA00023136"/>
    </source>
</evidence>
<dbReference type="NCBIfam" id="TIGR02228">
    <property type="entry name" value="sigpep_I_arch"/>
    <property type="match status" value="1"/>
</dbReference>
<comment type="caution">
    <text evidence="7">The sequence shown here is derived from an EMBL/GenBank/DDBJ whole genome shotgun (WGS) entry which is preliminary data.</text>
</comment>
<evidence type="ECO:0000313" key="8">
    <source>
        <dbReference type="Proteomes" id="UP000318864"/>
    </source>
</evidence>
<dbReference type="GO" id="GO:0009003">
    <property type="term" value="F:signal peptidase activity"/>
    <property type="evidence" value="ECO:0007669"/>
    <property type="project" value="UniProtKB-EC"/>
</dbReference>
<dbReference type="SUPFAM" id="SSF51306">
    <property type="entry name" value="LexA/Signal peptidase"/>
    <property type="match status" value="1"/>
</dbReference>
<dbReference type="AlphaFoldDB" id="A0A4S3TMV9"/>
<dbReference type="EMBL" id="RBZW01000019">
    <property type="protein sequence ID" value="THE65581.1"/>
    <property type="molecule type" value="Genomic_DNA"/>
</dbReference>
<feature type="region of interest" description="Disordered" evidence="5">
    <location>
        <begin position="267"/>
        <end position="362"/>
    </location>
</feature>
<keyword evidence="8" id="KW-1185">Reference proteome</keyword>
<feature type="compositionally biased region" description="Basic and acidic residues" evidence="5">
    <location>
        <begin position="299"/>
        <end position="308"/>
    </location>
</feature>
<evidence type="ECO:0000256" key="5">
    <source>
        <dbReference type="SAM" id="MobiDB-lite"/>
    </source>
</evidence>
<feature type="compositionally biased region" description="Polar residues" evidence="5">
    <location>
        <begin position="194"/>
        <end position="204"/>
    </location>
</feature>
<evidence type="ECO:0000313" key="7">
    <source>
        <dbReference type="EMBL" id="THE65581.1"/>
    </source>
</evidence>
<feature type="transmembrane region" description="Helical" evidence="6">
    <location>
        <begin position="214"/>
        <end position="233"/>
    </location>
</feature>
<protein>
    <submittedName>
        <fullName evidence="7">Signal peptidase I</fullName>
        <ecNumber evidence="7">3.4.21.89</ecNumber>
    </submittedName>
</protein>
<feature type="transmembrane region" description="Helical" evidence="6">
    <location>
        <begin position="240"/>
        <end position="261"/>
    </location>
</feature>
<comment type="subcellular location">
    <subcellularLocation>
        <location evidence="1">Membrane</location>
    </subcellularLocation>
</comment>
<dbReference type="PRINTS" id="PR00728">
    <property type="entry name" value="SIGNALPTASE"/>
</dbReference>
<dbReference type="Proteomes" id="UP000318864">
    <property type="component" value="Unassembled WGS sequence"/>
</dbReference>
<evidence type="ECO:0000256" key="6">
    <source>
        <dbReference type="SAM" id="Phobius"/>
    </source>
</evidence>
<dbReference type="EC" id="3.4.21.89" evidence="7"/>
<dbReference type="PANTHER" id="PTHR10806">
    <property type="entry name" value="SIGNAL PEPTIDASE COMPLEX CATALYTIC SUBUNIT SEC11"/>
    <property type="match status" value="1"/>
</dbReference>
<keyword evidence="2 6" id="KW-0812">Transmembrane</keyword>
<accession>A0A4S3TMV9</accession>
<evidence type="ECO:0000256" key="1">
    <source>
        <dbReference type="ARBA" id="ARBA00004370"/>
    </source>
</evidence>
<dbReference type="CDD" id="cd06530">
    <property type="entry name" value="S26_SPase_I"/>
    <property type="match status" value="1"/>
</dbReference>
<dbReference type="InterPro" id="IPR019533">
    <property type="entry name" value="Peptidase_S26"/>
</dbReference>
<dbReference type="GO" id="GO:0004252">
    <property type="term" value="F:serine-type endopeptidase activity"/>
    <property type="evidence" value="ECO:0007669"/>
    <property type="project" value="InterPro"/>
</dbReference>
<name>A0A4S3TMV9_9EURY</name>
<evidence type="ECO:0000256" key="3">
    <source>
        <dbReference type="ARBA" id="ARBA00022989"/>
    </source>
</evidence>
<dbReference type="InterPro" id="IPR001733">
    <property type="entry name" value="Peptidase_S26B"/>
</dbReference>
<dbReference type="GO" id="GO:0016020">
    <property type="term" value="C:membrane"/>
    <property type="evidence" value="ECO:0007669"/>
    <property type="project" value="UniProtKB-SubCell"/>
</dbReference>
<feature type="region of interest" description="Disordered" evidence="5">
    <location>
        <begin position="165"/>
        <end position="204"/>
    </location>
</feature>
<evidence type="ECO:0000256" key="2">
    <source>
        <dbReference type="ARBA" id="ARBA00022692"/>
    </source>
</evidence>
<reference evidence="7 8" key="1">
    <citation type="submission" date="2018-10" db="EMBL/GenBank/DDBJ databases">
        <title>Natronolimnobius sp. XQ-INN 246 isolated from Inner Mongolia Autonomous Region of China.</title>
        <authorList>
            <person name="Xue Q."/>
        </authorList>
    </citation>
    <scope>NUCLEOTIDE SEQUENCE [LARGE SCALE GENOMIC DNA]</scope>
    <source>
        <strain evidence="7 8">XQ-INN 246</strain>
    </source>
</reference>